<feature type="region of interest" description="Disordered" evidence="2">
    <location>
        <begin position="184"/>
        <end position="206"/>
    </location>
</feature>
<dbReference type="Gene3D" id="1.10.260.40">
    <property type="entry name" value="lambda repressor-like DNA-binding domains"/>
    <property type="match status" value="1"/>
</dbReference>
<accession>A0AAU7JT09</accession>
<dbReference type="GO" id="GO:0003677">
    <property type="term" value="F:DNA binding"/>
    <property type="evidence" value="ECO:0007669"/>
    <property type="project" value="UniProtKB-KW"/>
</dbReference>
<reference evidence="4" key="1">
    <citation type="submission" date="2024-05" db="EMBL/GenBank/DDBJ databases">
        <authorList>
            <person name="Kim S."/>
            <person name="Heo J."/>
            <person name="Choi H."/>
            <person name="Choi Y."/>
            <person name="Kwon S.-W."/>
            <person name="Kim Y."/>
        </authorList>
    </citation>
    <scope>NUCLEOTIDE SEQUENCE</scope>
    <source>
        <strain evidence="4">KACC 23699</strain>
    </source>
</reference>
<dbReference type="InterPro" id="IPR001387">
    <property type="entry name" value="Cro/C1-type_HTH"/>
</dbReference>
<protein>
    <submittedName>
        <fullName evidence="4">XRE family transcriptional regulator</fullName>
    </submittedName>
</protein>
<dbReference type="CDD" id="cd02209">
    <property type="entry name" value="cupin_XRE_C"/>
    <property type="match status" value="1"/>
</dbReference>
<dbReference type="Gene3D" id="2.60.120.10">
    <property type="entry name" value="Jelly Rolls"/>
    <property type="match status" value="1"/>
</dbReference>
<dbReference type="PANTHER" id="PTHR46797:SF1">
    <property type="entry name" value="METHYLPHOSPHONATE SYNTHASE"/>
    <property type="match status" value="1"/>
</dbReference>
<dbReference type="GO" id="GO:0005829">
    <property type="term" value="C:cytosol"/>
    <property type="evidence" value="ECO:0007669"/>
    <property type="project" value="TreeGrafter"/>
</dbReference>
<dbReference type="InterPro" id="IPR011051">
    <property type="entry name" value="RmlC_Cupin_sf"/>
</dbReference>
<name>A0AAU7JT09_9MICO</name>
<evidence type="ECO:0000256" key="2">
    <source>
        <dbReference type="SAM" id="MobiDB-lite"/>
    </source>
</evidence>
<sequence>MASDPLADLGPRLRRLRTARDLTLAQVGNETGLSVSTLSRLESGGRRATLELLLPLARVYGVTLDELVDAPATGDPRVHAKPIQAYGGTIVPLTNRPGGVRAFKHVIRPASRSVPEPGTHEGYEWLYVLDGQLRLVLGEHDVVLGPGEVAEFDTRVPHWFGCADGRPVEMLSIFGPQGERMHVRARPHTARSSESGSQGVRARGGS</sequence>
<dbReference type="InterPro" id="IPR050807">
    <property type="entry name" value="TransReg_Diox_bact_type"/>
</dbReference>
<keyword evidence="1" id="KW-0238">DNA-binding</keyword>
<evidence type="ECO:0000313" key="4">
    <source>
        <dbReference type="EMBL" id="XBO43433.1"/>
    </source>
</evidence>
<dbReference type="SUPFAM" id="SSF51182">
    <property type="entry name" value="RmlC-like cupins"/>
    <property type="match status" value="1"/>
</dbReference>
<dbReference type="GO" id="GO:0003700">
    <property type="term" value="F:DNA-binding transcription factor activity"/>
    <property type="evidence" value="ECO:0007669"/>
    <property type="project" value="TreeGrafter"/>
</dbReference>
<dbReference type="Pfam" id="PF07883">
    <property type="entry name" value="Cupin_2"/>
    <property type="match status" value="1"/>
</dbReference>
<proteinExistence type="predicted"/>
<dbReference type="Pfam" id="PF13560">
    <property type="entry name" value="HTH_31"/>
    <property type="match status" value="1"/>
</dbReference>
<evidence type="ECO:0000259" key="3">
    <source>
        <dbReference type="PROSITE" id="PS50943"/>
    </source>
</evidence>
<dbReference type="AlphaFoldDB" id="A0AAU7JT09"/>
<dbReference type="InterPro" id="IPR013096">
    <property type="entry name" value="Cupin_2"/>
</dbReference>
<organism evidence="4">
    <name type="scientific">Pedococcus sp. KACC 23699</name>
    <dbReference type="NCBI Taxonomy" id="3149228"/>
    <lineage>
        <taxon>Bacteria</taxon>
        <taxon>Bacillati</taxon>
        <taxon>Actinomycetota</taxon>
        <taxon>Actinomycetes</taxon>
        <taxon>Micrococcales</taxon>
        <taxon>Intrasporangiaceae</taxon>
        <taxon>Pedococcus</taxon>
    </lineage>
</organism>
<dbReference type="PANTHER" id="PTHR46797">
    <property type="entry name" value="HTH-TYPE TRANSCRIPTIONAL REGULATOR"/>
    <property type="match status" value="1"/>
</dbReference>
<gene>
    <name evidence="4" type="ORF">ABEG17_17995</name>
</gene>
<dbReference type="EMBL" id="CP157483">
    <property type="protein sequence ID" value="XBO43433.1"/>
    <property type="molecule type" value="Genomic_DNA"/>
</dbReference>
<dbReference type="SUPFAM" id="SSF47413">
    <property type="entry name" value="lambda repressor-like DNA-binding domains"/>
    <property type="match status" value="1"/>
</dbReference>
<feature type="domain" description="HTH cro/C1-type" evidence="3">
    <location>
        <begin position="13"/>
        <end position="67"/>
    </location>
</feature>
<dbReference type="CDD" id="cd00093">
    <property type="entry name" value="HTH_XRE"/>
    <property type="match status" value="1"/>
</dbReference>
<dbReference type="RefSeq" id="WP_406830869.1">
    <property type="nucleotide sequence ID" value="NZ_CP157483.1"/>
</dbReference>
<dbReference type="PROSITE" id="PS50943">
    <property type="entry name" value="HTH_CROC1"/>
    <property type="match status" value="1"/>
</dbReference>
<evidence type="ECO:0000256" key="1">
    <source>
        <dbReference type="ARBA" id="ARBA00023125"/>
    </source>
</evidence>
<dbReference type="InterPro" id="IPR010982">
    <property type="entry name" value="Lambda_DNA-bd_dom_sf"/>
</dbReference>
<dbReference type="InterPro" id="IPR014710">
    <property type="entry name" value="RmlC-like_jellyroll"/>
</dbReference>
<dbReference type="SMART" id="SM00530">
    <property type="entry name" value="HTH_XRE"/>
    <property type="match status" value="1"/>
</dbReference>